<dbReference type="RefSeq" id="WP_274993213.1">
    <property type="nucleotide sequence ID" value="NZ_JAJQQP010000004.1"/>
</dbReference>
<gene>
    <name evidence="2" type="ORF">J2S48_002013</name>
</gene>
<evidence type="ECO:0000256" key="1">
    <source>
        <dbReference type="SAM" id="Phobius"/>
    </source>
</evidence>
<keyword evidence="1" id="KW-0812">Transmembrane</keyword>
<keyword evidence="3" id="KW-1185">Reference proteome</keyword>
<organism evidence="2 3">
    <name type="scientific">Promicromonospora iranensis</name>
    <dbReference type="NCBI Taxonomy" id="1105144"/>
    <lineage>
        <taxon>Bacteria</taxon>
        <taxon>Bacillati</taxon>
        <taxon>Actinomycetota</taxon>
        <taxon>Actinomycetes</taxon>
        <taxon>Micrococcales</taxon>
        <taxon>Promicromonosporaceae</taxon>
        <taxon>Promicromonospora</taxon>
    </lineage>
</organism>
<proteinExistence type="predicted"/>
<keyword evidence="1" id="KW-1133">Transmembrane helix</keyword>
<keyword evidence="1" id="KW-0472">Membrane</keyword>
<sequence>MPTRIGSRSTFVRQGWIVFPVVVVLGMIAMAVEIAGNDDSLAAGLETAPYTVPAVLALVVVLAVAIEVLRDLRTGARLRYVARLRPDATVRPVQSFHPMVEMALRLDVSPRGVGYRELSCQVLAILPDRVEYWATSGDEPRWSVPSISEEVRLVAVRVDLRKIDVLQIADTGSPAKIEVRPVLRPVWTSYRAKYRQEAMEQLVRDLGHEPSDVLVEP</sequence>
<comment type="caution">
    <text evidence="2">The sequence shown here is derived from an EMBL/GenBank/DDBJ whole genome shotgun (WGS) entry which is preliminary data.</text>
</comment>
<name>A0ABU2CME8_9MICO</name>
<dbReference type="Proteomes" id="UP001183585">
    <property type="component" value="Unassembled WGS sequence"/>
</dbReference>
<reference evidence="2 3" key="1">
    <citation type="submission" date="2023-07" db="EMBL/GenBank/DDBJ databases">
        <title>Sequencing the genomes of 1000 actinobacteria strains.</title>
        <authorList>
            <person name="Klenk H.-P."/>
        </authorList>
    </citation>
    <scope>NUCLEOTIDE SEQUENCE [LARGE SCALE GENOMIC DNA]</scope>
    <source>
        <strain evidence="2 3">DSM 45554</strain>
    </source>
</reference>
<accession>A0ABU2CME8</accession>
<dbReference type="EMBL" id="JAVDYE010000001">
    <property type="protein sequence ID" value="MDR7382498.1"/>
    <property type="molecule type" value="Genomic_DNA"/>
</dbReference>
<evidence type="ECO:0000313" key="2">
    <source>
        <dbReference type="EMBL" id="MDR7382498.1"/>
    </source>
</evidence>
<protein>
    <submittedName>
        <fullName evidence="2">Uncharacterized protein</fullName>
    </submittedName>
</protein>
<evidence type="ECO:0000313" key="3">
    <source>
        <dbReference type="Proteomes" id="UP001183585"/>
    </source>
</evidence>
<feature type="transmembrane region" description="Helical" evidence="1">
    <location>
        <begin position="16"/>
        <end position="36"/>
    </location>
</feature>
<feature type="transmembrane region" description="Helical" evidence="1">
    <location>
        <begin position="48"/>
        <end position="69"/>
    </location>
</feature>